<proteinExistence type="predicted"/>
<dbReference type="CDD" id="cd00006">
    <property type="entry name" value="PTS_IIA_man"/>
    <property type="match status" value="1"/>
</dbReference>
<comment type="caution">
    <text evidence="9">The sequence shown here is derived from an EMBL/GenBank/DDBJ whole genome shotgun (WGS) entry which is preliminary data.</text>
</comment>
<reference evidence="9" key="2">
    <citation type="submission" date="2022-03" db="EMBL/GenBank/DDBJ databases">
        <title>First case of bacteraemia caused by Dielma fastidiosa in a patient hospitalised with diverticulitis.</title>
        <authorList>
            <person name="Forman-Ankjaer B."/>
            <person name="Hvid-Jensen F."/>
            <person name="Kobel C.M."/>
            <person name="Greve T."/>
        </authorList>
    </citation>
    <scope>NUCLEOTIDE SEQUENCE</scope>
    <source>
        <strain evidence="9">AUH_DF_2021</strain>
    </source>
</reference>
<evidence type="ECO:0000256" key="1">
    <source>
        <dbReference type="ARBA" id="ARBA00004496"/>
    </source>
</evidence>
<dbReference type="InterPro" id="IPR051471">
    <property type="entry name" value="Bacterial_PTS_sugar_comp"/>
</dbReference>
<dbReference type="PROSITE" id="PS51096">
    <property type="entry name" value="PTS_EIIA_TYPE_4"/>
    <property type="match status" value="1"/>
</dbReference>
<keyword evidence="3" id="KW-0963">Cytoplasm</keyword>
<dbReference type="STRING" id="1034346.GCA_000313565_02453"/>
<comment type="subcellular location">
    <subcellularLocation>
        <location evidence="1">Cytoplasm</location>
    </subcellularLocation>
</comment>
<evidence type="ECO:0000256" key="2">
    <source>
        <dbReference type="ARBA" id="ARBA00022448"/>
    </source>
</evidence>
<dbReference type="EMBL" id="JALDAW010000022">
    <property type="protein sequence ID" value="MDY5169022.1"/>
    <property type="molecule type" value="Genomic_DNA"/>
</dbReference>
<keyword evidence="6" id="KW-0598">Phosphotransferase system</keyword>
<feature type="domain" description="PTS EIIA type-4" evidence="8">
    <location>
        <begin position="3"/>
        <end position="140"/>
    </location>
</feature>
<evidence type="ECO:0000313" key="10">
    <source>
        <dbReference type="EMBL" id="PXX80992.1"/>
    </source>
</evidence>
<dbReference type="Gene3D" id="3.40.50.510">
    <property type="entry name" value="Phosphotransferase system, mannose-type IIA component"/>
    <property type="match status" value="1"/>
</dbReference>
<organism evidence="9 12">
    <name type="scientific">Dielma fastidiosa</name>
    <dbReference type="NCBI Taxonomy" id="1034346"/>
    <lineage>
        <taxon>Bacteria</taxon>
        <taxon>Bacillati</taxon>
        <taxon>Bacillota</taxon>
        <taxon>Erysipelotrichia</taxon>
        <taxon>Erysipelotrichales</taxon>
        <taxon>Erysipelotrichaceae</taxon>
        <taxon>Dielma</taxon>
    </lineage>
</organism>
<evidence type="ECO:0000256" key="6">
    <source>
        <dbReference type="ARBA" id="ARBA00022683"/>
    </source>
</evidence>
<reference evidence="10 11" key="1">
    <citation type="submission" date="2018-05" db="EMBL/GenBank/DDBJ databases">
        <title>Genomic Encyclopedia of Type Strains, Phase IV (KMG-IV): sequencing the most valuable type-strain genomes for metagenomic binning, comparative biology and taxonomic classification.</title>
        <authorList>
            <person name="Goeker M."/>
        </authorList>
    </citation>
    <scope>NUCLEOTIDE SEQUENCE [LARGE SCALE GENOMIC DNA]</scope>
    <source>
        <strain evidence="10 11">JC118</strain>
    </source>
</reference>
<name>A0A2V2ETS3_9FIRM</name>
<dbReference type="InterPro" id="IPR033887">
    <property type="entry name" value="PTS_IIA_man"/>
</dbReference>
<evidence type="ECO:0000313" key="9">
    <source>
        <dbReference type="EMBL" id="MDY5169022.1"/>
    </source>
</evidence>
<dbReference type="GO" id="GO:0005737">
    <property type="term" value="C:cytoplasm"/>
    <property type="evidence" value="ECO:0007669"/>
    <property type="project" value="UniProtKB-SubCell"/>
</dbReference>
<accession>A0A2V2ETS3</accession>
<keyword evidence="11" id="KW-1185">Reference proteome</keyword>
<keyword evidence="7" id="KW-0418">Kinase</keyword>
<evidence type="ECO:0000259" key="8">
    <source>
        <dbReference type="PROSITE" id="PS51096"/>
    </source>
</evidence>
<keyword evidence="4" id="KW-0762">Sugar transport</keyword>
<dbReference type="GO" id="GO:0009401">
    <property type="term" value="P:phosphoenolpyruvate-dependent sugar phosphotransferase system"/>
    <property type="evidence" value="ECO:0007669"/>
    <property type="project" value="UniProtKB-KW"/>
</dbReference>
<keyword evidence="5" id="KW-0808">Transferase</keyword>
<gene>
    <name evidence="10" type="ORF">DES51_102110</name>
    <name evidence="9" type="ORF">MQE39_12960</name>
</gene>
<evidence type="ECO:0000256" key="7">
    <source>
        <dbReference type="ARBA" id="ARBA00022777"/>
    </source>
</evidence>
<evidence type="ECO:0000313" key="12">
    <source>
        <dbReference type="Proteomes" id="UP001276902"/>
    </source>
</evidence>
<dbReference type="PANTHER" id="PTHR33799">
    <property type="entry name" value="PTS PERMEASE-RELATED-RELATED"/>
    <property type="match status" value="1"/>
</dbReference>
<dbReference type="Proteomes" id="UP001276902">
    <property type="component" value="Unassembled WGS sequence"/>
</dbReference>
<evidence type="ECO:0000256" key="4">
    <source>
        <dbReference type="ARBA" id="ARBA00022597"/>
    </source>
</evidence>
<dbReference type="Proteomes" id="UP000247612">
    <property type="component" value="Unassembled WGS sequence"/>
</dbReference>
<dbReference type="AlphaFoldDB" id="A0A2V2ETS3"/>
<sequence length="143" mass="15237">MSNLGIILVSHGEFAKAALGSAEMIVGPQEEVTALALTVDKSLDAFEEEIAAAYDTLAETCKEIIVLCDIYGGTPFNAVSRCILKGKKIIGYTGLSLPVLIDLLLCRDLSGEEAKKRIEATHAIALSPINVSLNSDEDDIDDL</sequence>
<dbReference type="PANTHER" id="PTHR33799:SF1">
    <property type="entry name" value="PTS SYSTEM MANNOSE-SPECIFIC EIIAB COMPONENT-RELATED"/>
    <property type="match status" value="1"/>
</dbReference>
<protein>
    <submittedName>
        <fullName evidence="9">PTS mannose transporter subunit IIAB</fullName>
    </submittedName>
    <submittedName>
        <fullName evidence="10">PTS system mannose-specific IIA component</fullName>
    </submittedName>
</protein>
<dbReference type="InterPro" id="IPR036662">
    <property type="entry name" value="PTS_EIIA_man-typ_sf"/>
</dbReference>
<dbReference type="InterPro" id="IPR004701">
    <property type="entry name" value="PTS_EIIA_man-typ"/>
</dbReference>
<dbReference type="GeneID" id="94441204"/>
<evidence type="ECO:0000256" key="5">
    <source>
        <dbReference type="ARBA" id="ARBA00022679"/>
    </source>
</evidence>
<evidence type="ECO:0000256" key="3">
    <source>
        <dbReference type="ARBA" id="ARBA00022490"/>
    </source>
</evidence>
<dbReference type="RefSeq" id="WP_022938738.1">
    <property type="nucleotide sequence ID" value="NZ_BAABZA010000002.1"/>
</dbReference>
<dbReference type="GO" id="GO:0016301">
    <property type="term" value="F:kinase activity"/>
    <property type="evidence" value="ECO:0007669"/>
    <property type="project" value="UniProtKB-KW"/>
</dbReference>
<keyword evidence="2" id="KW-0813">Transport</keyword>
<dbReference type="OrthoDB" id="9799827at2"/>
<dbReference type="SUPFAM" id="SSF53062">
    <property type="entry name" value="PTS system fructose IIA component-like"/>
    <property type="match status" value="1"/>
</dbReference>
<dbReference type="EMBL" id="QJKH01000002">
    <property type="protein sequence ID" value="PXX80992.1"/>
    <property type="molecule type" value="Genomic_DNA"/>
</dbReference>
<evidence type="ECO:0000313" key="11">
    <source>
        <dbReference type="Proteomes" id="UP000247612"/>
    </source>
</evidence>
<dbReference type="GO" id="GO:0016020">
    <property type="term" value="C:membrane"/>
    <property type="evidence" value="ECO:0007669"/>
    <property type="project" value="InterPro"/>
</dbReference>
<dbReference type="Pfam" id="PF03610">
    <property type="entry name" value="EIIA-man"/>
    <property type="match status" value="1"/>
</dbReference>